<evidence type="ECO:0000256" key="1">
    <source>
        <dbReference type="SAM" id="Phobius"/>
    </source>
</evidence>
<dbReference type="Proteomes" id="UP001230188">
    <property type="component" value="Unassembled WGS sequence"/>
</dbReference>
<gene>
    <name evidence="2" type="ORF">CTAYLR_008480</name>
</gene>
<accession>A0AAD7UH01</accession>
<proteinExistence type="predicted"/>
<keyword evidence="1" id="KW-0812">Transmembrane</keyword>
<protein>
    <recommendedName>
        <fullName evidence="4">HIG1 domain-containing protein</fullName>
    </recommendedName>
</protein>
<keyword evidence="1" id="KW-0472">Membrane</keyword>
<sequence>MSENSTKSQFGDEKTTNVTWVAVTNGLWKSLPVGLLSFGGVWYAHKQWSSFSRAVGPSGKIALAISPFMAAWSYFSEVGIEGALSRSLDEQAKDGLDVSRSELAFKLRAANYFYENTLSAYLGVVIPFYGMILGHELSKPRPPGWRFSHAIIHTRVLGQAAAVGSLIAVFGTREVLKRNGAPFGKADEEK</sequence>
<evidence type="ECO:0008006" key="4">
    <source>
        <dbReference type="Google" id="ProtNLM"/>
    </source>
</evidence>
<dbReference type="AlphaFoldDB" id="A0AAD7UH01"/>
<keyword evidence="3" id="KW-1185">Reference proteome</keyword>
<evidence type="ECO:0000313" key="3">
    <source>
        <dbReference type="Proteomes" id="UP001230188"/>
    </source>
</evidence>
<comment type="caution">
    <text evidence="2">The sequence shown here is derived from an EMBL/GenBank/DDBJ whole genome shotgun (WGS) entry which is preliminary data.</text>
</comment>
<name>A0AAD7UH01_9STRA</name>
<feature type="transmembrane region" description="Helical" evidence="1">
    <location>
        <begin position="112"/>
        <end position="132"/>
    </location>
</feature>
<organism evidence="2 3">
    <name type="scientific">Chrysophaeum taylorii</name>
    <dbReference type="NCBI Taxonomy" id="2483200"/>
    <lineage>
        <taxon>Eukaryota</taxon>
        <taxon>Sar</taxon>
        <taxon>Stramenopiles</taxon>
        <taxon>Ochrophyta</taxon>
        <taxon>Pelagophyceae</taxon>
        <taxon>Pelagomonadales</taxon>
        <taxon>Pelagomonadaceae</taxon>
        <taxon>Chrysophaeum</taxon>
    </lineage>
</organism>
<keyword evidence="1" id="KW-1133">Transmembrane helix</keyword>
<reference evidence="2" key="1">
    <citation type="submission" date="2023-01" db="EMBL/GenBank/DDBJ databases">
        <title>Metagenome sequencing of chrysophaentin producing Chrysophaeum taylorii.</title>
        <authorList>
            <person name="Davison J."/>
            <person name="Bewley C."/>
        </authorList>
    </citation>
    <scope>NUCLEOTIDE SEQUENCE</scope>
    <source>
        <strain evidence="2">NIES-1699</strain>
    </source>
</reference>
<feature type="transmembrane region" description="Helical" evidence="1">
    <location>
        <begin position="152"/>
        <end position="170"/>
    </location>
</feature>
<dbReference type="EMBL" id="JAQMWT010000310">
    <property type="protein sequence ID" value="KAJ8605753.1"/>
    <property type="molecule type" value="Genomic_DNA"/>
</dbReference>
<evidence type="ECO:0000313" key="2">
    <source>
        <dbReference type="EMBL" id="KAJ8605753.1"/>
    </source>
</evidence>